<keyword evidence="2 7" id="KW-0963">Cytoplasm</keyword>
<dbReference type="GO" id="GO:0005829">
    <property type="term" value="C:cytosol"/>
    <property type="evidence" value="ECO:0007669"/>
    <property type="project" value="TreeGrafter"/>
</dbReference>
<dbReference type="Pfam" id="PF00773">
    <property type="entry name" value="RNB"/>
    <property type="match status" value="1"/>
</dbReference>
<dbReference type="Pfam" id="PF17876">
    <property type="entry name" value="CSD2"/>
    <property type="match status" value="1"/>
</dbReference>
<evidence type="ECO:0000256" key="8">
    <source>
        <dbReference type="SAM" id="MobiDB-lite"/>
    </source>
</evidence>
<evidence type="ECO:0000256" key="1">
    <source>
        <dbReference type="ARBA" id="ARBA00001849"/>
    </source>
</evidence>
<dbReference type="NCBIfam" id="TIGR00358">
    <property type="entry name" value="3_prime_RNase"/>
    <property type="match status" value="1"/>
</dbReference>
<protein>
    <recommendedName>
        <fullName evidence="7">Ribonuclease R</fullName>
        <shortName evidence="7">RNase R</shortName>
        <ecNumber evidence="7">3.1.13.1</ecNumber>
    </recommendedName>
</protein>
<gene>
    <name evidence="7 10" type="primary">rnr</name>
    <name evidence="10" type="ORF">H2LOC_004995</name>
</gene>
<feature type="region of interest" description="Disordered" evidence="8">
    <location>
        <begin position="101"/>
        <end position="126"/>
    </location>
</feature>
<evidence type="ECO:0000259" key="9">
    <source>
        <dbReference type="PROSITE" id="PS50126"/>
    </source>
</evidence>
<evidence type="ECO:0000256" key="4">
    <source>
        <dbReference type="ARBA" id="ARBA00022801"/>
    </source>
</evidence>
<dbReference type="EMBL" id="CP046052">
    <property type="protein sequence ID" value="QGM47955.1"/>
    <property type="molecule type" value="Genomic_DNA"/>
</dbReference>
<evidence type="ECO:0000313" key="11">
    <source>
        <dbReference type="Proteomes" id="UP000309061"/>
    </source>
</evidence>
<evidence type="ECO:0000313" key="10">
    <source>
        <dbReference type="EMBL" id="QGM47955.1"/>
    </source>
</evidence>
<dbReference type="PANTHER" id="PTHR23355">
    <property type="entry name" value="RIBONUCLEASE"/>
    <property type="match status" value="1"/>
</dbReference>
<evidence type="ECO:0000256" key="5">
    <source>
        <dbReference type="ARBA" id="ARBA00022839"/>
    </source>
</evidence>
<dbReference type="NCBIfam" id="TIGR02063">
    <property type="entry name" value="RNase_R"/>
    <property type="match status" value="1"/>
</dbReference>
<dbReference type="PROSITE" id="PS50126">
    <property type="entry name" value="S1"/>
    <property type="match status" value="1"/>
</dbReference>
<dbReference type="InterPro" id="IPR040476">
    <property type="entry name" value="CSD2"/>
</dbReference>
<dbReference type="InterPro" id="IPR003029">
    <property type="entry name" value="S1_domain"/>
</dbReference>
<dbReference type="PANTHER" id="PTHR23355:SF9">
    <property type="entry name" value="DIS3-LIKE EXONUCLEASE 2"/>
    <property type="match status" value="1"/>
</dbReference>
<proteinExistence type="inferred from homology"/>
<dbReference type="PROSITE" id="PS01175">
    <property type="entry name" value="RIBONUCLEASE_II"/>
    <property type="match status" value="1"/>
</dbReference>
<name>A0A6B8KLL8_9HYPH</name>
<comment type="catalytic activity">
    <reaction evidence="1 7">
        <text>Exonucleolytic cleavage in the 3'- to 5'-direction to yield nucleoside 5'-phosphates.</text>
        <dbReference type="EC" id="3.1.13.1"/>
    </reaction>
</comment>
<dbReference type="HAMAP" id="MF_01895">
    <property type="entry name" value="RNase_R"/>
    <property type="match status" value="1"/>
</dbReference>
<dbReference type="InterPro" id="IPR050180">
    <property type="entry name" value="RNR_Ribonuclease"/>
</dbReference>
<reference evidence="10 11" key="1">
    <citation type="submission" date="2019-11" db="EMBL/GenBank/DDBJ databases">
        <title>The genome sequence of Methylocystis heyeri.</title>
        <authorList>
            <person name="Oshkin I.Y."/>
            <person name="Miroshnikov K."/>
            <person name="Dedysh S.N."/>
        </authorList>
    </citation>
    <scope>NUCLEOTIDE SEQUENCE [LARGE SCALE GENOMIC DNA]</scope>
    <source>
        <strain evidence="10 11">H2</strain>
    </source>
</reference>
<dbReference type="SUPFAM" id="SSF50249">
    <property type="entry name" value="Nucleic acid-binding proteins"/>
    <property type="match status" value="2"/>
</dbReference>
<dbReference type="Proteomes" id="UP000309061">
    <property type="component" value="Chromosome"/>
</dbReference>
<comment type="function">
    <text evidence="7">3'-5' exoribonuclease that releases 5'-nucleoside monophosphates and is involved in maturation of structured RNAs.</text>
</comment>
<dbReference type="AlphaFoldDB" id="A0A6B8KLL8"/>
<dbReference type="SMART" id="SM00316">
    <property type="entry name" value="S1"/>
    <property type="match status" value="1"/>
</dbReference>
<organism evidence="10 11">
    <name type="scientific">Methylocystis heyeri</name>
    <dbReference type="NCBI Taxonomy" id="391905"/>
    <lineage>
        <taxon>Bacteria</taxon>
        <taxon>Pseudomonadati</taxon>
        <taxon>Pseudomonadota</taxon>
        <taxon>Alphaproteobacteria</taxon>
        <taxon>Hyphomicrobiales</taxon>
        <taxon>Methylocystaceae</taxon>
        <taxon>Methylocystis</taxon>
    </lineage>
</organism>
<evidence type="ECO:0000256" key="7">
    <source>
        <dbReference type="HAMAP-Rule" id="MF_01895"/>
    </source>
</evidence>
<dbReference type="EC" id="3.1.13.1" evidence="7"/>
<evidence type="ECO:0000256" key="2">
    <source>
        <dbReference type="ARBA" id="ARBA00022490"/>
    </source>
</evidence>
<dbReference type="GO" id="GO:0003723">
    <property type="term" value="F:RNA binding"/>
    <property type="evidence" value="ECO:0007669"/>
    <property type="project" value="UniProtKB-UniRule"/>
</dbReference>
<keyword evidence="3 7" id="KW-0540">Nuclease</keyword>
<keyword evidence="11" id="KW-1185">Reference proteome</keyword>
<comment type="subcellular location">
    <subcellularLocation>
        <location evidence="7">Cytoplasm</location>
    </subcellularLocation>
</comment>
<keyword evidence="4 7" id="KW-0378">Hydrolase</keyword>
<accession>A0A6B8KLL8</accession>
<sequence>MSKSGHAGKIGKREIARAFGIKGADKIELKRLLGELAAEGAIEKRGRRVTRPGVLPAVALVDIIGRDPDGELIAMPVEWDEDEFGAAPRILIRAPRRARAGEPLPGVGDRALTRTEPDEDAGPNDPPYLGRVVKLLARARHRLIGVLRLDETGAGRLEPIDKKQAGRDLVIAQEDRGEARDGDLVSVDVLGRTRLGAGKARVRENLGSVKSEKAVSLIALRAHDIPDVFRAEAIEEAEKVRVISHSPHHEDWRDLPLVTIDPPDAKDHDDAVHAAPDHAPDNEGGYVVTVAIADVAWYVRPHSPLDRDALERGNSVYFPDRVVPMLPERISNDLCSLRPRETRPALAVRLRLSKDGRKLDHSFHRVMMRSAAKLSYAQAQAAIDGKPDDTTGPLLEPALRPLWAAYEASKHARHKRSPLDLDLPERKIILKPDGSFDRVVIPQRLEAHRLIEEFMILANVAAAETLEENRQRLIYRAHDEPSREKLAALSEFLATIGVKFAKGQTVRAASFNAILAKVKGMEHENLVNEIILRTQAQAEYTHENYGHFGLNLRRYAHFTSPIRRYADLVVHRALIAALRLGSGAMPDIAVGELAEIAARISAAERRAMAAERETVDRLVAAHLADQIGAVFPARISGVTRSGLFVRLQETGADGFVPAATLGRDYFSYDEAAHSLTSKRSGESYRLADHIEVRLVEAAPVAGALRFEVASSAPGRGRINHRTEGRATKRPRRR</sequence>
<keyword evidence="5 7" id="KW-0269">Exonuclease</keyword>
<dbReference type="Gene3D" id="2.40.50.140">
    <property type="entry name" value="Nucleic acid-binding proteins"/>
    <property type="match status" value="1"/>
</dbReference>
<feature type="domain" description="S1 motif" evidence="9">
    <location>
        <begin position="628"/>
        <end position="709"/>
    </location>
</feature>
<evidence type="ECO:0000256" key="3">
    <source>
        <dbReference type="ARBA" id="ARBA00022722"/>
    </source>
</evidence>
<dbReference type="SMART" id="SM00955">
    <property type="entry name" value="RNB"/>
    <property type="match status" value="1"/>
</dbReference>
<dbReference type="InterPro" id="IPR022966">
    <property type="entry name" value="RNase_II/R_CS"/>
</dbReference>
<keyword evidence="6 7" id="KW-0694">RNA-binding</keyword>
<dbReference type="CDD" id="cd04471">
    <property type="entry name" value="S1_RNase_R"/>
    <property type="match status" value="1"/>
</dbReference>
<dbReference type="InterPro" id="IPR001900">
    <property type="entry name" value="RNase_II/R"/>
</dbReference>
<dbReference type="KEGG" id="mhey:H2LOC_004995"/>
<dbReference type="OrthoDB" id="9764149at2"/>
<dbReference type="GO" id="GO:0006402">
    <property type="term" value="P:mRNA catabolic process"/>
    <property type="evidence" value="ECO:0007669"/>
    <property type="project" value="TreeGrafter"/>
</dbReference>
<dbReference type="Pfam" id="PF00575">
    <property type="entry name" value="S1"/>
    <property type="match status" value="1"/>
</dbReference>
<dbReference type="InterPro" id="IPR012340">
    <property type="entry name" value="NA-bd_OB-fold"/>
</dbReference>
<evidence type="ECO:0000256" key="6">
    <source>
        <dbReference type="ARBA" id="ARBA00022884"/>
    </source>
</evidence>
<dbReference type="InterPro" id="IPR011805">
    <property type="entry name" value="RNase_R"/>
</dbReference>
<dbReference type="InterPro" id="IPR004476">
    <property type="entry name" value="RNase_II/RNase_R"/>
</dbReference>
<dbReference type="GO" id="GO:0008859">
    <property type="term" value="F:exoribonuclease II activity"/>
    <property type="evidence" value="ECO:0007669"/>
    <property type="project" value="UniProtKB-UniRule"/>
</dbReference>
<comment type="similarity">
    <text evidence="7">Belongs to the RNR ribonuclease family. RNase R subfamily.</text>
</comment>
<feature type="region of interest" description="Disordered" evidence="8">
    <location>
        <begin position="714"/>
        <end position="733"/>
    </location>
</feature>